<dbReference type="AlphaFoldDB" id="A0A2U1Q5R4"/>
<name>A0A2U1Q5R4_ARTAN</name>
<evidence type="ECO:0000313" key="3">
    <source>
        <dbReference type="Proteomes" id="UP000245207"/>
    </source>
</evidence>
<evidence type="ECO:0000313" key="2">
    <source>
        <dbReference type="EMBL" id="PWA93338.1"/>
    </source>
</evidence>
<dbReference type="InterPro" id="IPR029472">
    <property type="entry name" value="Copia-like_N"/>
</dbReference>
<dbReference type="OrthoDB" id="5544992at2759"/>
<protein>
    <recommendedName>
        <fullName evidence="1">Retrotransposon Copia-like N-terminal domain-containing protein</fullName>
    </recommendedName>
</protein>
<reference evidence="2 3" key="1">
    <citation type="journal article" date="2018" name="Mol. Plant">
        <title>The genome of Artemisia annua provides insight into the evolution of Asteraceae family and artemisinin biosynthesis.</title>
        <authorList>
            <person name="Shen Q."/>
            <person name="Zhang L."/>
            <person name="Liao Z."/>
            <person name="Wang S."/>
            <person name="Yan T."/>
            <person name="Shi P."/>
            <person name="Liu M."/>
            <person name="Fu X."/>
            <person name="Pan Q."/>
            <person name="Wang Y."/>
            <person name="Lv Z."/>
            <person name="Lu X."/>
            <person name="Zhang F."/>
            <person name="Jiang W."/>
            <person name="Ma Y."/>
            <person name="Chen M."/>
            <person name="Hao X."/>
            <person name="Li L."/>
            <person name="Tang Y."/>
            <person name="Lv G."/>
            <person name="Zhou Y."/>
            <person name="Sun X."/>
            <person name="Brodelius P.E."/>
            <person name="Rose J.K.C."/>
            <person name="Tang K."/>
        </authorList>
    </citation>
    <scope>NUCLEOTIDE SEQUENCE [LARGE SCALE GENOMIC DNA]</scope>
    <source>
        <strain evidence="3">cv. Huhao1</strain>
        <tissue evidence="2">Leaf</tissue>
    </source>
</reference>
<dbReference type="EMBL" id="PKPP01000393">
    <property type="protein sequence ID" value="PWA93338.1"/>
    <property type="molecule type" value="Genomic_DNA"/>
</dbReference>
<accession>A0A2U1Q5R4</accession>
<sequence>MSDAINNQNAPAVFQNPLYLHPSDGPSSLTVQEKLVGSQNYRAWRRAIEIGLSTKRKLGFIRGTVTRSTTDPNMAELWDTCNNMVICWILGSVSESIARSIMFVDTASAIWSQLEKRFALSDGSRKYKLNKDCYAISQSGGSISEYFTKMKCVWEELDNVNVLPTITVTPEITVFLNALNQQKEEHRLFQFLNGLDEQYGNLRTQLLLMVPLPSVENACSMLQQEESQRVLFGSASIESTALFSKGNVRDVKDKCGICGFKWHPPERCWEKVGYPAWHPKSKMNGNRAVRQNGPIKNQAPNKTVAHVETGNVSFTPQQFEQLLRSVQQMRMESDSEDGFGHLFAADLAMFLIPN</sequence>
<gene>
    <name evidence="2" type="ORF">CTI12_AA071920</name>
</gene>
<feature type="domain" description="Retrotransposon Copia-like N-terminal" evidence="1">
    <location>
        <begin position="21"/>
        <end position="65"/>
    </location>
</feature>
<proteinExistence type="predicted"/>
<organism evidence="2 3">
    <name type="scientific">Artemisia annua</name>
    <name type="common">Sweet wormwood</name>
    <dbReference type="NCBI Taxonomy" id="35608"/>
    <lineage>
        <taxon>Eukaryota</taxon>
        <taxon>Viridiplantae</taxon>
        <taxon>Streptophyta</taxon>
        <taxon>Embryophyta</taxon>
        <taxon>Tracheophyta</taxon>
        <taxon>Spermatophyta</taxon>
        <taxon>Magnoliopsida</taxon>
        <taxon>eudicotyledons</taxon>
        <taxon>Gunneridae</taxon>
        <taxon>Pentapetalae</taxon>
        <taxon>asterids</taxon>
        <taxon>campanulids</taxon>
        <taxon>Asterales</taxon>
        <taxon>Asteraceae</taxon>
        <taxon>Asteroideae</taxon>
        <taxon>Anthemideae</taxon>
        <taxon>Artemisiinae</taxon>
        <taxon>Artemisia</taxon>
    </lineage>
</organism>
<dbReference type="Proteomes" id="UP000245207">
    <property type="component" value="Unassembled WGS sequence"/>
</dbReference>
<dbReference type="PANTHER" id="PTHR37610">
    <property type="entry name" value="CCHC-TYPE DOMAIN-CONTAINING PROTEIN"/>
    <property type="match status" value="1"/>
</dbReference>
<dbReference type="PANTHER" id="PTHR37610:SF6">
    <property type="entry name" value="GAG-POLYPEPTIDE OF LTR COPIA-TYPE-RELATED"/>
    <property type="match status" value="1"/>
</dbReference>
<dbReference type="Pfam" id="PF14244">
    <property type="entry name" value="Retrotran_gag_3"/>
    <property type="match status" value="1"/>
</dbReference>
<comment type="caution">
    <text evidence="2">The sequence shown here is derived from an EMBL/GenBank/DDBJ whole genome shotgun (WGS) entry which is preliminary data.</text>
</comment>
<evidence type="ECO:0000259" key="1">
    <source>
        <dbReference type="Pfam" id="PF14244"/>
    </source>
</evidence>
<keyword evidence="3" id="KW-1185">Reference proteome</keyword>